<dbReference type="Pfam" id="PF01841">
    <property type="entry name" value="Transglut_core"/>
    <property type="match status" value="1"/>
</dbReference>
<dbReference type="InterPro" id="IPR021878">
    <property type="entry name" value="TgpA_N"/>
</dbReference>
<organism evidence="3 4">
    <name type="scientific">Desulfonema ishimotonii</name>
    <dbReference type="NCBI Taxonomy" id="45657"/>
    <lineage>
        <taxon>Bacteria</taxon>
        <taxon>Pseudomonadati</taxon>
        <taxon>Thermodesulfobacteriota</taxon>
        <taxon>Desulfobacteria</taxon>
        <taxon>Desulfobacterales</taxon>
        <taxon>Desulfococcaceae</taxon>
        <taxon>Desulfonema</taxon>
    </lineage>
</organism>
<reference evidence="4" key="2">
    <citation type="submission" date="2019-01" db="EMBL/GenBank/DDBJ databases">
        <title>Genome sequence of Desulfonema ishimotonii strain Tokyo 01.</title>
        <authorList>
            <person name="Fukui M."/>
        </authorList>
    </citation>
    <scope>NUCLEOTIDE SEQUENCE [LARGE SCALE GENOMIC DNA]</scope>
    <source>
        <strain evidence="4">Tokyo 01</strain>
    </source>
</reference>
<dbReference type="AlphaFoldDB" id="A0A401G1S3"/>
<dbReference type="EMBL" id="BEXT01000001">
    <property type="protein sequence ID" value="GBC63172.1"/>
    <property type="molecule type" value="Genomic_DNA"/>
</dbReference>
<keyword evidence="4" id="KW-1185">Reference proteome</keyword>
<feature type="transmembrane region" description="Helical" evidence="1">
    <location>
        <begin position="539"/>
        <end position="563"/>
    </location>
</feature>
<accession>A0A401G1S3</accession>
<keyword evidence="1" id="KW-0472">Membrane</keyword>
<dbReference type="InterPro" id="IPR002931">
    <property type="entry name" value="Transglutaminase-like"/>
</dbReference>
<dbReference type="OrthoDB" id="9804872at2"/>
<reference evidence="4" key="1">
    <citation type="submission" date="2017-11" db="EMBL/GenBank/DDBJ databases">
        <authorList>
            <person name="Watanabe M."/>
            <person name="Kojima H."/>
        </authorList>
    </citation>
    <scope>NUCLEOTIDE SEQUENCE [LARGE SCALE GENOMIC DNA]</scope>
    <source>
        <strain evidence="4">Tokyo 01</strain>
    </source>
</reference>
<evidence type="ECO:0000259" key="2">
    <source>
        <dbReference type="SMART" id="SM00460"/>
    </source>
</evidence>
<evidence type="ECO:0000313" key="4">
    <source>
        <dbReference type="Proteomes" id="UP000288096"/>
    </source>
</evidence>
<keyword evidence="1" id="KW-0812">Transmembrane</keyword>
<protein>
    <submittedName>
        <fullName evidence="3">DUF3488 domain-containing protein</fullName>
    </submittedName>
</protein>
<dbReference type="PANTHER" id="PTHR42736:SF1">
    <property type="entry name" value="PROTEIN-GLUTAMINE GAMMA-GLUTAMYLTRANSFERASE"/>
    <property type="match status" value="1"/>
</dbReference>
<feature type="transmembrane region" description="Helical" evidence="1">
    <location>
        <begin position="12"/>
        <end position="44"/>
    </location>
</feature>
<evidence type="ECO:0000256" key="1">
    <source>
        <dbReference type="SAM" id="Phobius"/>
    </source>
</evidence>
<dbReference type="SUPFAM" id="SSF54001">
    <property type="entry name" value="Cysteine proteinases"/>
    <property type="match status" value="1"/>
</dbReference>
<gene>
    <name evidence="3" type="ORF">DENIS_4165</name>
</gene>
<feature type="transmembrane region" description="Helical" evidence="1">
    <location>
        <begin position="126"/>
        <end position="145"/>
    </location>
</feature>
<feature type="transmembrane region" description="Helical" evidence="1">
    <location>
        <begin position="64"/>
        <end position="92"/>
    </location>
</feature>
<feature type="transmembrane region" description="Helical" evidence="1">
    <location>
        <begin position="104"/>
        <end position="120"/>
    </location>
</feature>
<name>A0A401G1S3_9BACT</name>
<dbReference type="SMART" id="SM00460">
    <property type="entry name" value="TGc"/>
    <property type="match status" value="1"/>
</dbReference>
<dbReference type="Gene3D" id="3.10.620.30">
    <property type="match status" value="1"/>
</dbReference>
<feature type="domain" description="Transglutaminase-like" evidence="2">
    <location>
        <begin position="390"/>
        <end position="461"/>
    </location>
</feature>
<sequence>MSRAYASDLRPVLGALLLASAPHVTIVPLWVTCWCLLLWGYVAAAPVKGWPRPSKAVLAVMTFGGFYGALISYGGALYSDTYVAMLAVMSALKPLEIESYRDRMVTLFLAYFLIISGLLYTDALGMTLYMFASVLVTTAVLIHLHHPSGTVRHKFRLAGRLMVQALPMMCLLFVLFPRVQSSFLGLTRQSGGTSGFSDRMAPGSISAIVNSDEIAFRAQFISPVPPPEKRYWRGIVFLFFDGRGWYRGMSVPATRKPVFMKSPVEYAITLEPHRERWLFALDLPGTVPEKSVILSDNTLISRHPVDDRKLYRMTSYLDCNTGPFQQWEQITQKLPPDGNPEARHLAATWAQNAKVPGAIVAAALNFFRENEFVYTLRPPLLGKDSVDDFLFRTRKGYCEHYASAFTFLMRAANVPARVVGGYLGGELNPYGNYLIVRQADAHAWAEVWLPGKGWTRVDPTAVVAPERLTGLPETVLGDDALPDLFRLPDLGALSDYLTLVRLGWDAVNTYWFLWVMGYSFQDQSSLLAKLGIHTDSWKWILQTVMLAAGGLLILTLFFAIGLYRKSAARPDEIQQIYNRFCKKLSKGVLPRGPSQGPRDYAEQVIAARPDLKDAVNGITSLYIRLRYGPAPDADMLKAFRSEVRHFSLSSAGKDRTHES</sequence>
<dbReference type="Pfam" id="PF13559">
    <property type="entry name" value="DUF4129"/>
    <property type="match status" value="1"/>
</dbReference>
<dbReference type="InterPro" id="IPR038765">
    <property type="entry name" value="Papain-like_cys_pep_sf"/>
</dbReference>
<feature type="transmembrane region" description="Helical" evidence="1">
    <location>
        <begin position="157"/>
        <end position="176"/>
    </location>
</feature>
<dbReference type="PANTHER" id="PTHR42736">
    <property type="entry name" value="PROTEIN-GLUTAMINE GAMMA-GLUTAMYLTRANSFERASE"/>
    <property type="match status" value="1"/>
</dbReference>
<dbReference type="RefSeq" id="WP_124330277.1">
    <property type="nucleotide sequence ID" value="NZ_BEXT01000001.1"/>
</dbReference>
<keyword evidence="1" id="KW-1133">Transmembrane helix</keyword>
<comment type="caution">
    <text evidence="3">The sequence shown here is derived from an EMBL/GenBank/DDBJ whole genome shotgun (WGS) entry which is preliminary data.</text>
</comment>
<proteinExistence type="predicted"/>
<dbReference type="Pfam" id="PF11992">
    <property type="entry name" value="TgpA_N"/>
    <property type="match status" value="1"/>
</dbReference>
<dbReference type="InterPro" id="IPR052901">
    <property type="entry name" value="Bact_TGase-like"/>
</dbReference>
<dbReference type="InterPro" id="IPR025403">
    <property type="entry name" value="TgpA-like_C"/>
</dbReference>
<dbReference type="Proteomes" id="UP000288096">
    <property type="component" value="Unassembled WGS sequence"/>
</dbReference>
<evidence type="ECO:0000313" key="3">
    <source>
        <dbReference type="EMBL" id="GBC63172.1"/>
    </source>
</evidence>